<feature type="transmembrane region" description="Helical" evidence="1">
    <location>
        <begin position="12"/>
        <end position="34"/>
    </location>
</feature>
<reference evidence="3" key="1">
    <citation type="journal article" date="2005" name="Nature">
        <title>The map-based sequence of the rice genome.</title>
        <authorList>
            <consortium name="International rice genome sequencing project (IRGSP)"/>
            <person name="Matsumoto T."/>
            <person name="Wu J."/>
            <person name="Kanamori H."/>
            <person name="Katayose Y."/>
            <person name="Fujisawa M."/>
            <person name="Namiki N."/>
            <person name="Mizuno H."/>
            <person name="Yamamoto K."/>
            <person name="Antonio B.A."/>
            <person name="Baba T."/>
            <person name="Sakata K."/>
            <person name="Nagamura Y."/>
            <person name="Aoki H."/>
            <person name="Arikawa K."/>
            <person name="Arita K."/>
            <person name="Bito T."/>
            <person name="Chiden Y."/>
            <person name="Fujitsuka N."/>
            <person name="Fukunaka R."/>
            <person name="Hamada M."/>
            <person name="Harada C."/>
            <person name="Hayashi A."/>
            <person name="Hijishita S."/>
            <person name="Honda M."/>
            <person name="Hosokawa S."/>
            <person name="Ichikawa Y."/>
            <person name="Idonuma A."/>
            <person name="Iijima M."/>
            <person name="Ikeda M."/>
            <person name="Ikeno M."/>
            <person name="Ito K."/>
            <person name="Ito S."/>
            <person name="Ito T."/>
            <person name="Ito Y."/>
            <person name="Ito Y."/>
            <person name="Iwabuchi A."/>
            <person name="Kamiya K."/>
            <person name="Karasawa W."/>
            <person name="Kurita K."/>
            <person name="Katagiri S."/>
            <person name="Kikuta A."/>
            <person name="Kobayashi H."/>
            <person name="Kobayashi N."/>
            <person name="Machita K."/>
            <person name="Maehara T."/>
            <person name="Masukawa M."/>
            <person name="Mizubayashi T."/>
            <person name="Mukai Y."/>
            <person name="Nagasaki H."/>
            <person name="Nagata Y."/>
            <person name="Naito S."/>
            <person name="Nakashima M."/>
            <person name="Nakama Y."/>
            <person name="Nakamichi Y."/>
            <person name="Nakamura M."/>
            <person name="Meguro A."/>
            <person name="Negishi M."/>
            <person name="Ohta I."/>
            <person name="Ohta T."/>
            <person name="Okamoto M."/>
            <person name="Ono N."/>
            <person name="Saji S."/>
            <person name="Sakaguchi M."/>
            <person name="Sakai K."/>
            <person name="Shibata M."/>
            <person name="Shimokawa T."/>
            <person name="Song J."/>
            <person name="Takazaki Y."/>
            <person name="Terasawa K."/>
            <person name="Tsugane M."/>
            <person name="Tsuji K."/>
            <person name="Ueda S."/>
            <person name="Waki K."/>
            <person name="Yamagata H."/>
            <person name="Yamamoto M."/>
            <person name="Yamamoto S."/>
            <person name="Yamane H."/>
            <person name="Yoshiki S."/>
            <person name="Yoshihara R."/>
            <person name="Yukawa K."/>
            <person name="Zhong H."/>
            <person name="Yano M."/>
            <person name="Yuan Q."/>
            <person name="Ouyang S."/>
            <person name="Liu J."/>
            <person name="Jones K.M."/>
            <person name="Gansberger K."/>
            <person name="Moffat K."/>
            <person name="Hill J."/>
            <person name="Bera J."/>
            <person name="Fadrosh D."/>
            <person name="Jin S."/>
            <person name="Johri S."/>
            <person name="Kim M."/>
            <person name="Overton L."/>
            <person name="Reardon M."/>
            <person name="Tsitrin T."/>
            <person name="Vuong H."/>
            <person name="Weaver B."/>
            <person name="Ciecko A."/>
            <person name="Tallon L."/>
            <person name="Jackson J."/>
            <person name="Pai G."/>
            <person name="Aken S.V."/>
            <person name="Utterback T."/>
            <person name="Reidmuller S."/>
            <person name="Feldblyum T."/>
            <person name="Hsiao J."/>
            <person name="Zismann V."/>
            <person name="Iobst S."/>
            <person name="de Vazeille A.R."/>
            <person name="Buell C.R."/>
            <person name="Ying K."/>
            <person name="Li Y."/>
            <person name="Lu T."/>
            <person name="Huang Y."/>
            <person name="Zhao Q."/>
            <person name="Feng Q."/>
            <person name="Zhang L."/>
            <person name="Zhu J."/>
            <person name="Weng Q."/>
            <person name="Mu J."/>
            <person name="Lu Y."/>
            <person name="Fan D."/>
            <person name="Liu Y."/>
            <person name="Guan J."/>
            <person name="Zhang Y."/>
            <person name="Yu S."/>
            <person name="Liu X."/>
            <person name="Zhang Y."/>
            <person name="Hong G."/>
            <person name="Han B."/>
            <person name="Choisne N."/>
            <person name="Demange N."/>
            <person name="Orjeda G."/>
            <person name="Samain S."/>
            <person name="Cattolico L."/>
            <person name="Pelletier E."/>
            <person name="Couloux A."/>
            <person name="Segurens B."/>
            <person name="Wincker P."/>
            <person name="D'Hont A."/>
            <person name="Scarpelli C."/>
            <person name="Weissenbach J."/>
            <person name="Salanoubat M."/>
            <person name="Quetier F."/>
            <person name="Yu Y."/>
            <person name="Kim H.R."/>
            <person name="Rambo T."/>
            <person name="Currie J."/>
            <person name="Collura K."/>
            <person name="Luo M."/>
            <person name="Yang T."/>
            <person name="Ammiraju J.S.S."/>
            <person name="Engler F."/>
            <person name="Soderlund C."/>
            <person name="Wing R.A."/>
            <person name="Palmer L.E."/>
            <person name="de la Bastide M."/>
            <person name="Spiegel L."/>
            <person name="Nascimento L."/>
            <person name="Zutavern T."/>
            <person name="O'Shaughnessy A."/>
            <person name="Dike S."/>
            <person name="Dedhia N."/>
            <person name="Preston R."/>
            <person name="Balija V."/>
            <person name="McCombie W.R."/>
            <person name="Chow T."/>
            <person name="Chen H."/>
            <person name="Chung M."/>
            <person name="Chen C."/>
            <person name="Shaw J."/>
            <person name="Wu H."/>
            <person name="Hsiao K."/>
            <person name="Chao Y."/>
            <person name="Chu M."/>
            <person name="Cheng C."/>
            <person name="Hour A."/>
            <person name="Lee P."/>
            <person name="Lin S."/>
            <person name="Lin Y."/>
            <person name="Liou J."/>
            <person name="Liu S."/>
            <person name="Hsing Y."/>
            <person name="Raghuvanshi S."/>
            <person name="Mohanty A."/>
            <person name="Bharti A.K."/>
            <person name="Gaur A."/>
            <person name="Gupta V."/>
            <person name="Kumar D."/>
            <person name="Ravi V."/>
            <person name="Vij S."/>
            <person name="Kapur A."/>
            <person name="Khurana P."/>
            <person name="Khurana P."/>
            <person name="Khurana J.P."/>
            <person name="Tyagi A.K."/>
            <person name="Gaikwad K."/>
            <person name="Singh A."/>
            <person name="Dalal V."/>
            <person name="Srivastava S."/>
            <person name="Dixit A."/>
            <person name="Pal A.K."/>
            <person name="Ghazi I.A."/>
            <person name="Yadav M."/>
            <person name="Pandit A."/>
            <person name="Bhargava A."/>
            <person name="Sureshbabu K."/>
            <person name="Batra K."/>
            <person name="Sharma T.R."/>
            <person name="Mohapatra T."/>
            <person name="Singh N.K."/>
            <person name="Messing J."/>
            <person name="Nelson A.B."/>
            <person name="Fuks G."/>
            <person name="Kavchok S."/>
            <person name="Keizer G."/>
            <person name="Linton E."/>
            <person name="Llaca V."/>
            <person name="Song R."/>
            <person name="Tanyolac B."/>
            <person name="Young S."/>
            <person name="Ho-Il K."/>
            <person name="Hahn J.H."/>
            <person name="Sangsakoo G."/>
            <person name="Vanavichit A."/>
            <person name="de Mattos Luiz.A.T."/>
            <person name="Zimmer P.D."/>
            <person name="Malone G."/>
            <person name="Dellagostin O."/>
            <person name="de Oliveira A.C."/>
            <person name="Bevan M."/>
            <person name="Bancroft I."/>
            <person name="Minx P."/>
            <person name="Cordum H."/>
            <person name="Wilson R."/>
            <person name="Cheng Z."/>
            <person name="Jin W."/>
            <person name="Jiang J."/>
            <person name="Leong S.A."/>
            <person name="Iwama H."/>
            <person name="Gojobori T."/>
            <person name="Itoh T."/>
            <person name="Niimura Y."/>
            <person name="Fujii Y."/>
            <person name="Habara T."/>
            <person name="Sakai H."/>
            <person name="Sato Y."/>
            <person name="Wilson G."/>
            <person name="Kumar K."/>
            <person name="McCouch S."/>
            <person name="Juretic N."/>
            <person name="Hoen D."/>
            <person name="Wright S."/>
            <person name="Bruskiewich R."/>
            <person name="Bureau T."/>
            <person name="Miyao A."/>
            <person name="Hirochika H."/>
            <person name="Nishikawa T."/>
            <person name="Kadowaki K."/>
            <person name="Sugiura M."/>
            <person name="Burr B."/>
            <person name="Sasaki T."/>
        </authorList>
    </citation>
    <scope>NUCLEOTIDE SEQUENCE [LARGE SCALE GENOMIC DNA]</scope>
    <source>
        <strain evidence="3">cv. Nipponbare</strain>
    </source>
</reference>
<keyword evidence="1" id="KW-1133">Transmembrane helix</keyword>
<sequence>MKITSIIPEGLRLYLFILGCFNLLIKHLFCYGIMNDEMHWAPSSDLHRVLMDMRLPRKHCLTLYHLRTISALSLPKIGIVYSME</sequence>
<evidence type="ECO:0000313" key="2">
    <source>
        <dbReference type="EMBL" id="BAS92323.1"/>
    </source>
</evidence>
<gene>
    <name evidence="2" type="ordered locus">Os05g0152266</name>
    <name evidence="2" type="ORF">OSNPB_050152266</name>
</gene>
<evidence type="ECO:0000313" key="3">
    <source>
        <dbReference type="Proteomes" id="UP000059680"/>
    </source>
</evidence>
<dbReference type="Proteomes" id="UP000059680">
    <property type="component" value="Chromosome 5"/>
</dbReference>
<keyword evidence="1" id="KW-0812">Transmembrane</keyword>
<name>A0A0P0WI21_ORYSJ</name>
<dbReference type="InParanoid" id="A0A0P0WI21"/>
<keyword evidence="1" id="KW-0472">Membrane</keyword>
<accession>A0A0P0WI21</accession>
<dbReference type="AlphaFoldDB" id="A0A0P0WI21"/>
<protein>
    <submittedName>
        <fullName evidence="2">Os05g0152266 protein</fullName>
    </submittedName>
</protein>
<dbReference type="EMBL" id="AP014961">
    <property type="protein sequence ID" value="BAS92323.1"/>
    <property type="molecule type" value="Genomic_DNA"/>
</dbReference>
<evidence type="ECO:0000256" key="1">
    <source>
        <dbReference type="SAM" id="Phobius"/>
    </source>
</evidence>
<reference evidence="2 3" key="2">
    <citation type="journal article" date="2013" name="Plant Cell Physiol.">
        <title>Rice Annotation Project Database (RAP-DB): an integrative and interactive database for rice genomics.</title>
        <authorList>
            <person name="Sakai H."/>
            <person name="Lee S.S."/>
            <person name="Tanaka T."/>
            <person name="Numa H."/>
            <person name="Kim J."/>
            <person name="Kawahara Y."/>
            <person name="Wakimoto H."/>
            <person name="Yang C.C."/>
            <person name="Iwamoto M."/>
            <person name="Abe T."/>
            <person name="Yamada Y."/>
            <person name="Muto A."/>
            <person name="Inokuchi H."/>
            <person name="Ikemura T."/>
            <person name="Matsumoto T."/>
            <person name="Sasaki T."/>
            <person name="Itoh T."/>
        </authorList>
    </citation>
    <scope>NUCLEOTIDE SEQUENCE [LARGE SCALE GENOMIC DNA]</scope>
    <source>
        <strain evidence="3">cv. Nipponbare</strain>
    </source>
</reference>
<proteinExistence type="predicted"/>
<reference evidence="2 3" key="3">
    <citation type="journal article" date="2013" name="Rice">
        <title>Improvement of the Oryza sativa Nipponbare reference genome using next generation sequence and optical map data.</title>
        <authorList>
            <person name="Kawahara Y."/>
            <person name="de la Bastide M."/>
            <person name="Hamilton J.P."/>
            <person name="Kanamori H."/>
            <person name="McCombie W.R."/>
            <person name="Ouyang S."/>
            <person name="Schwartz D.C."/>
            <person name="Tanaka T."/>
            <person name="Wu J."/>
            <person name="Zhou S."/>
            <person name="Childs K.L."/>
            <person name="Davidson R.M."/>
            <person name="Lin H."/>
            <person name="Quesada-Ocampo L."/>
            <person name="Vaillancourt B."/>
            <person name="Sakai H."/>
            <person name="Lee S.S."/>
            <person name="Kim J."/>
            <person name="Numa H."/>
            <person name="Itoh T."/>
            <person name="Buell C.R."/>
            <person name="Matsumoto T."/>
        </authorList>
    </citation>
    <scope>NUCLEOTIDE SEQUENCE [LARGE SCALE GENOMIC DNA]</scope>
    <source>
        <strain evidence="3">cv. Nipponbare</strain>
    </source>
</reference>
<dbReference type="PaxDb" id="39947-A0A0P0WI21"/>
<keyword evidence="3" id="KW-1185">Reference proteome</keyword>
<dbReference type="Gramene" id="Os05t0152266-00">
    <property type="protein sequence ID" value="Os05t0152266-00"/>
    <property type="gene ID" value="Os05g0152266"/>
</dbReference>
<organism evidence="2 3">
    <name type="scientific">Oryza sativa subsp. japonica</name>
    <name type="common">Rice</name>
    <dbReference type="NCBI Taxonomy" id="39947"/>
    <lineage>
        <taxon>Eukaryota</taxon>
        <taxon>Viridiplantae</taxon>
        <taxon>Streptophyta</taxon>
        <taxon>Embryophyta</taxon>
        <taxon>Tracheophyta</taxon>
        <taxon>Spermatophyta</taxon>
        <taxon>Magnoliopsida</taxon>
        <taxon>Liliopsida</taxon>
        <taxon>Poales</taxon>
        <taxon>Poaceae</taxon>
        <taxon>BOP clade</taxon>
        <taxon>Oryzoideae</taxon>
        <taxon>Oryzeae</taxon>
        <taxon>Oryzinae</taxon>
        <taxon>Oryza</taxon>
        <taxon>Oryza sativa</taxon>
    </lineage>
</organism>